<name>A0A087UJW6_STEMI</name>
<evidence type="ECO:0000313" key="2">
    <source>
        <dbReference type="Proteomes" id="UP000054359"/>
    </source>
</evidence>
<dbReference type="AlphaFoldDB" id="A0A087UJW6"/>
<evidence type="ECO:0008006" key="3">
    <source>
        <dbReference type="Google" id="ProtNLM"/>
    </source>
</evidence>
<protein>
    <recommendedName>
        <fullName evidence="3">SCAN domain-containing protein 3</fullName>
    </recommendedName>
</protein>
<feature type="non-terminal residue" evidence="1">
    <location>
        <position position="199"/>
    </location>
</feature>
<keyword evidence="2" id="KW-1185">Reference proteome</keyword>
<sequence length="199" mass="22931">MKPNKLKRHFETLHSEYVSKPKEFFELKLKSYEKQKSFFKETASVNKKALIASYIVSYKIVRRKKPNAVGEELILQAATEIVETMFGDNFSKQLQSIPLSNDTVAEDVQCQLFSKFRDKLFSIQLDEATDSNEDAHFIAYVRFCDNMPVVKLLFCKPIELKATVLALFAILNDFMNEPLNFIVEMEVLIPHLFGNSSCN</sequence>
<dbReference type="EMBL" id="KK120162">
    <property type="protein sequence ID" value="KFM77655.1"/>
    <property type="molecule type" value="Genomic_DNA"/>
</dbReference>
<dbReference type="Proteomes" id="UP000054359">
    <property type="component" value="Unassembled WGS sequence"/>
</dbReference>
<reference evidence="1 2" key="1">
    <citation type="submission" date="2013-11" db="EMBL/GenBank/DDBJ databases">
        <title>Genome sequencing of Stegodyphus mimosarum.</title>
        <authorList>
            <person name="Bechsgaard J."/>
        </authorList>
    </citation>
    <scope>NUCLEOTIDE SEQUENCE [LARGE SCALE GENOMIC DNA]</scope>
</reference>
<dbReference type="OMA" id="RAMDESC"/>
<organism evidence="1 2">
    <name type="scientific">Stegodyphus mimosarum</name>
    <name type="common">African social velvet spider</name>
    <dbReference type="NCBI Taxonomy" id="407821"/>
    <lineage>
        <taxon>Eukaryota</taxon>
        <taxon>Metazoa</taxon>
        <taxon>Ecdysozoa</taxon>
        <taxon>Arthropoda</taxon>
        <taxon>Chelicerata</taxon>
        <taxon>Arachnida</taxon>
        <taxon>Araneae</taxon>
        <taxon>Araneomorphae</taxon>
        <taxon>Entelegynae</taxon>
        <taxon>Eresoidea</taxon>
        <taxon>Eresidae</taxon>
        <taxon>Stegodyphus</taxon>
    </lineage>
</organism>
<dbReference type="PANTHER" id="PTHR45913">
    <property type="entry name" value="EPM2A-INTERACTING PROTEIN 1"/>
    <property type="match status" value="1"/>
</dbReference>
<accession>A0A087UJW6</accession>
<gene>
    <name evidence="1" type="ORF">X975_23075</name>
</gene>
<evidence type="ECO:0000313" key="1">
    <source>
        <dbReference type="EMBL" id="KFM77655.1"/>
    </source>
</evidence>
<dbReference type="OrthoDB" id="6432110at2759"/>
<proteinExistence type="predicted"/>
<dbReference type="STRING" id="407821.A0A087UJW6"/>
<dbReference type="PANTHER" id="PTHR45913:SF19">
    <property type="entry name" value="LOW QUALITY PROTEIN: ZINC FINGER BED DOMAIN-CONTAINING PROTEIN 5-LIKE"/>
    <property type="match status" value="1"/>
</dbReference>